<comment type="caution">
    <text evidence="4">The sequence shown here is derived from an EMBL/GenBank/DDBJ whole genome shotgun (WGS) entry which is preliminary data.</text>
</comment>
<dbReference type="SUPFAM" id="SSF141868">
    <property type="entry name" value="EAL domain-like"/>
    <property type="match status" value="1"/>
</dbReference>
<evidence type="ECO:0000259" key="3">
    <source>
        <dbReference type="PROSITE" id="PS50887"/>
    </source>
</evidence>
<feature type="transmembrane region" description="Helical" evidence="1">
    <location>
        <begin position="75"/>
        <end position="94"/>
    </location>
</feature>
<dbReference type="InterPro" id="IPR029787">
    <property type="entry name" value="Nucleotide_cyclase"/>
</dbReference>
<dbReference type="SUPFAM" id="SSF55073">
    <property type="entry name" value="Nucleotide cyclase"/>
    <property type="match status" value="1"/>
</dbReference>
<sequence>MAENRVANRIADTAVGGTGVIVAAFLVFYLGAWGDTEQRQFVTNLVHIPIALMYTALGLRIVVRGGPTHHTRRAWGFITAAFFCRLVAQSSWFIEDSVLGTPRFPAVADYWYIAFVPFMFTGLMLMPSDRRSRIDRIKLTLDALIVVSGAFIVLWYLLLGPLVVKEGAPLSRTLFSTALPVGDLLLILALAMLLLRRSGIADHALTMLVVAVTMFVVADIAYGYLQLKTGYRGGAWPDLFWFCGGFLLVLAAHRTYQQTYHPPDPAKRRATVNWLPYGTIALAYGVLGYMAREQGIYPLGGMILGAILLTGLVIARQMYVLRENQDLAVTDPLTGLANRTRITERVAALVAQPARAGRCSAVLLIDLDRFKPINDTYGHEAGDTVLQAAAVALRAGIRSGDTAGRLGGDEFAVILRDLPDVAAVERVTQRLAEALRTPVILGDLVLSVEASIGVAIHDADSKVDGDQLVRQADLAMYTAKRSGRSRYQLYTPELDAGTRDARLRQAITDGELVLHYQPAVGLQTGEIRGVEALVRWQHPEEGLLMPGAFIALAEETGAVVPLGEWVLREGCRQVAAWQQGVAGADRITLSVNLSPQQVKQADLVDVVTGILAETGFPATRLILEITESVVLEPDELTIARLGALRDKGIRLAVDDFGTGYSALSYLQQLPVSILKIDRSYIRGIDDDERDERIAEAIVRLGLAFDLVVVAEGIETAEQARLLAEMGCTVGQGYHFHRPTPPEQTVQVLGATALKL</sequence>
<dbReference type="InterPro" id="IPR043128">
    <property type="entry name" value="Rev_trsase/Diguanyl_cyclase"/>
</dbReference>
<dbReference type="PROSITE" id="PS50883">
    <property type="entry name" value="EAL"/>
    <property type="match status" value="1"/>
</dbReference>
<evidence type="ECO:0000259" key="2">
    <source>
        <dbReference type="PROSITE" id="PS50883"/>
    </source>
</evidence>
<dbReference type="SMART" id="SM00052">
    <property type="entry name" value="EAL"/>
    <property type="match status" value="1"/>
</dbReference>
<organism evidence="4 5">
    <name type="scientific">Actinoplanes couchii</name>
    <dbReference type="NCBI Taxonomy" id="403638"/>
    <lineage>
        <taxon>Bacteria</taxon>
        <taxon>Bacillati</taxon>
        <taxon>Actinomycetota</taxon>
        <taxon>Actinomycetes</taxon>
        <taxon>Micromonosporales</taxon>
        <taxon>Micromonosporaceae</taxon>
        <taxon>Actinoplanes</taxon>
    </lineage>
</organism>
<dbReference type="EMBL" id="BOMG01000094">
    <property type="protein sequence ID" value="GID59154.1"/>
    <property type="molecule type" value="Genomic_DNA"/>
</dbReference>
<feature type="transmembrane region" description="Helical" evidence="1">
    <location>
        <begin position="207"/>
        <end position="227"/>
    </location>
</feature>
<feature type="transmembrane region" description="Helical" evidence="1">
    <location>
        <begin position="239"/>
        <end position="256"/>
    </location>
</feature>
<keyword evidence="1" id="KW-0812">Transmembrane</keyword>
<feature type="transmembrane region" description="Helical" evidence="1">
    <location>
        <begin position="110"/>
        <end position="127"/>
    </location>
</feature>
<gene>
    <name evidence="4" type="ORF">Aco03nite_075580</name>
</gene>
<name>A0ABQ3XKW8_9ACTN</name>
<dbReference type="CDD" id="cd01948">
    <property type="entry name" value="EAL"/>
    <property type="match status" value="1"/>
</dbReference>
<dbReference type="RefSeq" id="WP_203804936.1">
    <property type="nucleotide sequence ID" value="NZ_BAAAQE010000094.1"/>
</dbReference>
<evidence type="ECO:0000313" key="4">
    <source>
        <dbReference type="EMBL" id="GID59154.1"/>
    </source>
</evidence>
<feature type="transmembrane region" description="Helical" evidence="1">
    <location>
        <begin position="178"/>
        <end position="195"/>
    </location>
</feature>
<accession>A0ABQ3XKW8</accession>
<proteinExistence type="predicted"/>
<feature type="domain" description="EAL" evidence="2">
    <location>
        <begin position="496"/>
        <end position="752"/>
    </location>
</feature>
<dbReference type="Gene3D" id="3.20.20.450">
    <property type="entry name" value="EAL domain"/>
    <property type="match status" value="1"/>
</dbReference>
<reference evidence="4 5" key="1">
    <citation type="submission" date="2021-01" db="EMBL/GenBank/DDBJ databases">
        <title>Whole genome shotgun sequence of Actinoplanes couchii NBRC 106145.</title>
        <authorList>
            <person name="Komaki H."/>
            <person name="Tamura T."/>
        </authorList>
    </citation>
    <scope>NUCLEOTIDE SEQUENCE [LARGE SCALE GENOMIC DNA]</scope>
    <source>
        <strain evidence="4 5">NBRC 106145</strain>
    </source>
</reference>
<dbReference type="PANTHER" id="PTHR44757:SF2">
    <property type="entry name" value="BIOFILM ARCHITECTURE MAINTENANCE PROTEIN MBAA"/>
    <property type="match status" value="1"/>
</dbReference>
<evidence type="ECO:0008006" key="6">
    <source>
        <dbReference type="Google" id="ProtNLM"/>
    </source>
</evidence>
<evidence type="ECO:0000313" key="5">
    <source>
        <dbReference type="Proteomes" id="UP000612282"/>
    </source>
</evidence>
<dbReference type="Gene3D" id="3.30.70.270">
    <property type="match status" value="1"/>
</dbReference>
<dbReference type="Pfam" id="PF00563">
    <property type="entry name" value="EAL"/>
    <property type="match status" value="1"/>
</dbReference>
<dbReference type="SMART" id="SM00267">
    <property type="entry name" value="GGDEF"/>
    <property type="match status" value="1"/>
</dbReference>
<feature type="transmembrane region" description="Helical" evidence="1">
    <location>
        <begin position="296"/>
        <end position="315"/>
    </location>
</feature>
<feature type="transmembrane region" description="Helical" evidence="1">
    <location>
        <begin position="45"/>
        <end position="63"/>
    </location>
</feature>
<dbReference type="Pfam" id="PF00990">
    <property type="entry name" value="GGDEF"/>
    <property type="match status" value="1"/>
</dbReference>
<feature type="transmembrane region" description="Helical" evidence="1">
    <location>
        <begin position="272"/>
        <end position="290"/>
    </location>
</feature>
<dbReference type="NCBIfam" id="TIGR00254">
    <property type="entry name" value="GGDEF"/>
    <property type="match status" value="1"/>
</dbReference>
<dbReference type="InterPro" id="IPR035919">
    <property type="entry name" value="EAL_sf"/>
</dbReference>
<dbReference type="PROSITE" id="PS50887">
    <property type="entry name" value="GGDEF"/>
    <property type="match status" value="1"/>
</dbReference>
<dbReference type="Proteomes" id="UP000612282">
    <property type="component" value="Unassembled WGS sequence"/>
</dbReference>
<protein>
    <recommendedName>
        <fullName evidence="6">Diguanylate cyclase/phosphodiesterase</fullName>
    </recommendedName>
</protein>
<feature type="transmembrane region" description="Helical" evidence="1">
    <location>
        <begin position="12"/>
        <end position="33"/>
    </location>
</feature>
<keyword evidence="5" id="KW-1185">Reference proteome</keyword>
<dbReference type="InterPro" id="IPR001633">
    <property type="entry name" value="EAL_dom"/>
</dbReference>
<feature type="transmembrane region" description="Helical" evidence="1">
    <location>
        <begin position="139"/>
        <end position="158"/>
    </location>
</feature>
<evidence type="ECO:0000256" key="1">
    <source>
        <dbReference type="SAM" id="Phobius"/>
    </source>
</evidence>
<feature type="domain" description="GGDEF" evidence="3">
    <location>
        <begin position="358"/>
        <end position="492"/>
    </location>
</feature>
<dbReference type="InterPro" id="IPR052155">
    <property type="entry name" value="Biofilm_reg_signaling"/>
</dbReference>
<dbReference type="CDD" id="cd01949">
    <property type="entry name" value="GGDEF"/>
    <property type="match status" value="1"/>
</dbReference>
<dbReference type="PANTHER" id="PTHR44757">
    <property type="entry name" value="DIGUANYLATE CYCLASE DGCP"/>
    <property type="match status" value="1"/>
</dbReference>
<keyword evidence="1" id="KW-1133">Transmembrane helix</keyword>
<dbReference type="InterPro" id="IPR000160">
    <property type="entry name" value="GGDEF_dom"/>
</dbReference>
<keyword evidence="1" id="KW-0472">Membrane</keyword>